<keyword evidence="2" id="KW-1185">Reference proteome</keyword>
<reference evidence="1 2" key="1">
    <citation type="submission" date="2016-11" db="EMBL/GenBank/DDBJ databases">
        <authorList>
            <person name="Jaros S."/>
            <person name="Januszkiewicz K."/>
            <person name="Wedrychowicz H."/>
        </authorList>
    </citation>
    <scope>NUCLEOTIDE SEQUENCE [LARGE SCALE GENOMIC DNA]</scope>
    <source>
        <strain evidence="1 2">DSM 43832</strain>
    </source>
</reference>
<dbReference type="EMBL" id="FRAP01000004">
    <property type="protein sequence ID" value="SHK25717.1"/>
    <property type="molecule type" value="Genomic_DNA"/>
</dbReference>
<dbReference type="STRING" id="1848.SAMN05443637_104104"/>
<dbReference type="RefSeq" id="WP_073456049.1">
    <property type="nucleotide sequence ID" value="NZ_CALGVN010000017.1"/>
</dbReference>
<evidence type="ECO:0000313" key="2">
    <source>
        <dbReference type="Proteomes" id="UP000184363"/>
    </source>
</evidence>
<dbReference type="OrthoDB" id="3404503at2"/>
<evidence type="ECO:0000313" key="1">
    <source>
        <dbReference type="EMBL" id="SHK25717.1"/>
    </source>
</evidence>
<protein>
    <submittedName>
        <fullName evidence="1">Uncharacterized protein</fullName>
    </submittedName>
</protein>
<proteinExistence type="predicted"/>
<dbReference type="Proteomes" id="UP000184363">
    <property type="component" value="Unassembled WGS sequence"/>
</dbReference>
<organism evidence="1 2">
    <name type="scientific">Pseudonocardia thermophila</name>
    <dbReference type="NCBI Taxonomy" id="1848"/>
    <lineage>
        <taxon>Bacteria</taxon>
        <taxon>Bacillati</taxon>
        <taxon>Actinomycetota</taxon>
        <taxon>Actinomycetes</taxon>
        <taxon>Pseudonocardiales</taxon>
        <taxon>Pseudonocardiaceae</taxon>
        <taxon>Pseudonocardia</taxon>
    </lineage>
</organism>
<name>A0A1M6R070_PSETH</name>
<dbReference type="AlphaFoldDB" id="A0A1M6R070"/>
<sequence length="59" mass="6802">MAPRPGAQRRWFQERPSDYAWEQDGLDHIKRLMPDAEPFRAWATFSAPPRRAASTSAIC</sequence>
<gene>
    <name evidence="1" type="ORF">SAMN05443637_104104</name>
</gene>
<accession>A0A1M6R070</accession>